<keyword evidence="2 5" id="KW-0812">Transmembrane</keyword>
<feature type="transmembrane region" description="Helical" evidence="5">
    <location>
        <begin position="89"/>
        <end position="108"/>
    </location>
</feature>
<sequence length="114" mass="12417">MKRPTVKALTEVYTLVRIAFDRRTPLRVTAIVVLSAVYVLLPVDVLSDVIPIIGWSDDLLLALLGRHAVYRLVPESVVEDHRTVARSQLVVAVVVTLAVGVLVALIIARSLGVL</sequence>
<evidence type="ECO:0000256" key="5">
    <source>
        <dbReference type="SAM" id="Phobius"/>
    </source>
</evidence>
<dbReference type="GeneID" id="76201200"/>
<feature type="domain" description="DUF1232" evidence="6">
    <location>
        <begin position="30"/>
        <end position="64"/>
    </location>
</feature>
<dbReference type="Proteomes" id="UP001596417">
    <property type="component" value="Unassembled WGS sequence"/>
</dbReference>
<dbReference type="GO" id="GO:0012505">
    <property type="term" value="C:endomembrane system"/>
    <property type="evidence" value="ECO:0007669"/>
    <property type="project" value="UniProtKB-SubCell"/>
</dbReference>
<feature type="transmembrane region" description="Helical" evidence="5">
    <location>
        <begin position="26"/>
        <end position="43"/>
    </location>
</feature>
<dbReference type="InterPro" id="IPR010652">
    <property type="entry name" value="DUF1232"/>
</dbReference>
<protein>
    <submittedName>
        <fullName evidence="7">YkvA family protein</fullName>
    </submittedName>
</protein>
<reference evidence="7 8" key="1">
    <citation type="journal article" date="2019" name="Int. J. Syst. Evol. Microbiol.">
        <title>The Global Catalogue of Microorganisms (GCM) 10K type strain sequencing project: providing services to taxonomists for standard genome sequencing and annotation.</title>
        <authorList>
            <consortium name="The Broad Institute Genomics Platform"/>
            <consortium name="The Broad Institute Genome Sequencing Center for Infectious Disease"/>
            <person name="Wu L."/>
            <person name="Ma J."/>
        </authorList>
    </citation>
    <scope>NUCLEOTIDE SEQUENCE [LARGE SCALE GENOMIC DNA]</scope>
    <source>
        <strain evidence="7 8">RDMS1</strain>
    </source>
</reference>
<name>A0ABD5YQ37_9EURY</name>
<comment type="subcellular location">
    <subcellularLocation>
        <location evidence="1">Endomembrane system</location>
        <topology evidence="1">Multi-pass membrane protein</topology>
    </subcellularLocation>
</comment>
<accession>A0ABD5YQ37</accession>
<dbReference type="Pfam" id="PF06803">
    <property type="entry name" value="DUF1232"/>
    <property type="match status" value="1"/>
</dbReference>
<evidence type="ECO:0000256" key="1">
    <source>
        <dbReference type="ARBA" id="ARBA00004127"/>
    </source>
</evidence>
<evidence type="ECO:0000313" key="8">
    <source>
        <dbReference type="Proteomes" id="UP001596417"/>
    </source>
</evidence>
<dbReference type="RefSeq" id="WP_248909186.1">
    <property type="nucleotide sequence ID" value="NZ_CP109979.1"/>
</dbReference>
<comment type="caution">
    <text evidence="7">The sequence shown here is derived from an EMBL/GenBank/DDBJ whole genome shotgun (WGS) entry which is preliminary data.</text>
</comment>
<keyword evidence="3 5" id="KW-1133">Transmembrane helix</keyword>
<evidence type="ECO:0000256" key="2">
    <source>
        <dbReference type="ARBA" id="ARBA00022692"/>
    </source>
</evidence>
<evidence type="ECO:0000259" key="6">
    <source>
        <dbReference type="Pfam" id="PF06803"/>
    </source>
</evidence>
<dbReference type="AlphaFoldDB" id="A0ABD5YQ37"/>
<evidence type="ECO:0000313" key="7">
    <source>
        <dbReference type="EMBL" id="MFC7191469.1"/>
    </source>
</evidence>
<organism evidence="7 8">
    <name type="scientific">Halocatena marina</name>
    <dbReference type="NCBI Taxonomy" id="2934937"/>
    <lineage>
        <taxon>Archaea</taxon>
        <taxon>Methanobacteriati</taxon>
        <taxon>Methanobacteriota</taxon>
        <taxon>Stenosarchaea group</taxon>
        <taxon>Halobacteria</taxon>
        <taxon>Halobacteriales</taxon>
        <taxon>Natronomonadaceae</taxon>
        <taxon>Halocatena</taxon>
    </lineage>
</organism>
<evidence type="ECO:0000256" key="3">
    <source>
        <dbReference type="ARBA" id="ARBA00022989"/>
    </source>
</evidence>
<gene>
    <name evidence="7" type="ORF">ACFQL7_17790</name>
</gene>
<dbReference type="EMBL" id="JBHTAX010000001">
    <property type="protein sequence ID" value="MFC7191469.1"/>
    <property type="molecule type" value="Genomic_DNA"/>
</dbReference>
<keyword evidence="8" id="KW-1185">Reference proteome</keyword>
<proteinExistence type="predicted"/>
<evidence type="ECO:0000256" key="4">
    <source>
        <dbReference type="ARBA" id="ARBA00023136"/>
    </source>
</evidence>
<keyword evidence="4 5" id="KW-0472">Membrane</keyword>